<evidence type="ECO:0000313" key="1">
    <source>
        <dbReference type="EMBL" id="CEL59002.1"/>
    </source>
</evidence>
<proteinExistence type="predicted"/>
<organism evidence="1 2">
    <name type="scientific">Thanatephorus cucumeris (strain AG1-IB / isolate 7/3/14)</name>
    <name type="common">Lettuce bottom rot fungus</name>
    <name type="synonym">Rhizoctonia solani</name>
    <dbReference type="NCBI Taxonomy" id="1108050"/>
    <lineage>
        <taxon>Eukaryota</taxon>
        <taxon>Fungi</taxon>
        <taxon>Dikarya</taxon>
        <taxon>Basidiomycota</taxon>
        <taxon>Agaricomycotina</taxon>
        <taxon>Agaricomycetes</taxon>
        <taxon>Cantharellales</taxon>
        <taxon>Ceratobasidiaceae</taxon>
        <taxon>Rhizoctonia</taxon>
        <taxon>Rhizoctonia solani AG-1</taxon>
    </lineage>
</organism>
<reference evidence="1 2" key="1">
    <citation type="submission" date="2014-11" db="EMBL/GenBank/DDBJ databases">
        <authorList>
            <person name="Wibberg Daniel"/>
        </authorList>
    </citation>
    <scope>NUCLEOTIDE SEQUENCE [LARGE SCALE GENOMIC DNA]</scope>
    <source>
        <strain evidence="1">Rhizoctonia solani AG1-IB 7/3/14</strain>
    </source>
</reference>
<dbReference type="EMBL" id="LN679136">
    <property type="protein sequence ID" value="CEL59002.1"/>
    <property type="molecule type" value="Genomic_DNA"/>
</dbReference>
<keyword evidence="2" id="KW-1185">Reference proteome</keyword>
<sequence>MTSMNLVRAAPLKLGSTTRPPIGLAQSFPVTAATPVVLGEDLHESGLCIRIKIRNPHPEQPFRTGESVEGHVHIFGKPDVPGSKPNSSPALVLHRLSLRVYFESRTTFWHLNPTNPDRQRKSPIIQRVEKILRHEVHRGVVPLNTIVTSWPTDKPVAIPFKETLLGRPHAALGFSFIIPRKMAITETNNLDGAPRGLCSYERCPPPSFREPEGSVEWVVEAIMTLADGEFPRIDERMLHVSTRNVAITRLVFPVLPAGSDVGPLRNEPFFGEDLGVDVLGTIPRAVQYNDTAIELSSLTELSWDCYSKLLKLNRGCSIESQVHVPSGAIIAQDTTSFIMRLSLMLRDTPTRNNVFGKLWKSRPVIAKRIRITLQRSVSTRGGQEIKPHTSVALVRESHVDLDAPECRAESKSTFLTDKDSDLLNITVPFDLQTDGRYSREAARPTIPVSALVPSFRTPNIQLEYILTVSIFFSGDSCEYGAARFLLQIAPQSATSIDRFGDIPDSKLSLP</sequence>
<dbReference type="Proteomes" id="UP000059188">
    <property type="component" value="Unassembled WGS sequence"/>
</dbReference>
<name>A0A0B7FS46_THACB</name>
<accession>A0A0B7FS46</accession>
<evidence type="ECO:0008006" key="3">
    <source>
        <dbReference type="Google" id="ProtNLM"/>
    </source>
</evidence>
<protein>
    <recommendedName>
        <fullName evidence="3">Arrestin-like N-terminal domain-containing protein</fullName>
    </recommendedName>
</protein>
<dbReference type="OrthoDB" id="3137324at2759"/>
<gene>
    <name evidence="1" type="ORF">RSOLAG1IB_09000</name>
</gene>
<evidence type="ECO:0000313" key="2">
    <source>
        <dbReference type="Proteomes" id="UP000059188"/>
    </source>
</evidence>
<dbReference type="AlphaFoldDB" id="A0A0B7FS46"/>